<comment type="caution">
    <text evidence="2">The sequence shown here is derived from an EMBL/GenBank/DDBJ whole genome shotgun (WGS) entry which is preliminary data.</text>
</comment>
<keyword evidence="1" id="KW-0472">Membrane</keyword>
<feature type="transmembrane region" description="Helical" evidence="1">
    <location>
        <begin position="66"/>
        <end position="86"/>
    </location>
</feature>
<feature type="transmembrane region" description="Helical" evidence="1">
    <location>
        <begin position="145"/>
        <end position="165"/>
    </location>
</feature>
<proteinExistence type="predicted"/>
<keyword evidence="1" id="KW-0812">Transmembrane</keyword>
<feature type="transmembrane region" description="Helical" evidence="1">
    <location>
        <begin position="34"/>
        <end position="54"/>
    </location>
</feature>
<feature type="transmembrane region" description="Helical" evidence="1">
    <location>
        <begin position="171"/>
        <end position="191"/>
    </location>
</feature>
<evidence type="ECO:0000313" key="2">
    <source>
        <dbReference type="EMBL" id="CAG8600170.1"/>
    </source>
</evidence>
<protein>
    <submittedName>
        <fullName evidence="2">14023_t:CDS:1</fullName>
    </submittedName>
</protein>
<feature type="transmembrane region" description="Helical" evidence="1">
    <location>
        <begin position="106"/>
        <end position="124"/>
    </location>
</feature>
<evidence type="ECO:0000256" key="1">
    <source>
        <dbReference type="SAM" id="Phobius"/>
    </source>
</evidence>
<accession>A0A9N9CHF0</accession>
<dbReference type="PANTHER" id="PTHR47797">
    <property type="entry name" value="DEHYDROGENASE, PUTATIVE (AFU_ORTHOLOGUE AFUA_8G05805)-RELATED"/>
    <property type="match status" value="1"/>
</dbReference>
<dbReference type="Gene3D" id="1.20.120.1770">
    <property type="match status" value="1"/>
</dbReference>
<keyword evidence="1" id="KW-1133">Transmembrane helix</keyword>
<reference evidence="2" key="1">
    <citation type="submission" date="2021-06" db="EMBL/GenBank/DDBJ databases">
        <authorList>
            <person name="Kallberg Y."/>
            <person name="Tangrot J."/>
            <person name="Rosling A."/>
        </authorList>
    </citation>
    <scope>NUCLEOTIDE SEQUENCE</scope>
    <source>
        <strain evidence="2">FL130A</strain>
    </source>
</reference>
<dbReference type="EMBL" id="CAJVPS010004158">
    <property type="protein sequence ID" value="CAG8600170.1"/>
    <property type="molecule type" value="Genomic_DNA"/>
</dbReference>
<evidence type="ECO:0000313" key="3">
    <source>
        <dbReference type="Proteomes" id="UP000789508"/>
    </source>
</evidence>
<keyword evidence="3" id="KW-1185">Reference proteome</keyword>
<gene>
    <name evidence="2" type="ORF">ALEPTO_LOCUS8107</name>
</gene>
<dbReference type="PANTHER" id="PTHR47797:SF3">
    <property type="entry name" value="CYTOCHROME B561 DOMAIN-CONTAINING PROTEIN"/>
    <property type="match status" value="1"/>
</dbReference>
<organism evidence="2 3">
    <name type="scientific">Ambispora leptoticha</name>
    <dbReference type="NCBI Taxonomy" id="144679"/>
    <lineage>
        <taxon>Eukaryota</taxon>
        <taxon>Fungi</taxon>
        <taxon>Fungi incertae sedis</taxon>
        <taxon>Mucoromycota</taxon>
        <taxon>Glomeromycotina</taxon>
        <taxon>Glomeromycetes</taxon>
        <taxon>Archaeosporales</taxon>
        <taxon>Ambisporaceae</taxon>
        <taxon>Ambispora</taxon>
    </lineage>
</organism>
<dbReference type="OrthoDB" id="19261at2759"/>
<name>A0A9N9CHF0_9GLOM</name>
<dbReference type="Proteomes" id="UP000789508">
    <property type="component" value="Unassembled WGS sequence"/>
</dbReference>
<sequence>MNTTDINTNNSTTGYNFSNGLTRYDKLVITHGKAVLLSIPFLFTAPITTFIARFGKTRLPTSWFRLHWTISLFLTVPLTAAGFLIAHFVQQEPNRKSNWALVPHSVFGHIAGIGLFLEALLGWIHRKLRNSDRGFVPWWTKLHRIWGYIVCFSGFIDIGFGFRLYETPVAWYIATYIWVAFLSLSFIYLYINIRSESQPKIGQAKEEQKSEQDE</sequence>
<dbReference type="AlphaFoldDB" id="A0A9N9CHF0"/>
<dbReference type="CDD" id="cd08760">
    <property type="entry name" value="Cyt_b561_FRRS1_like"/>
    <property type="match status" value="1"/>
</dbReference>